<dbReference type="AlphaFoldDB" id="A0A9Q3UKU0"/>
<keyword evidence="3 4" id="KW-0546">Nucleotide metabolism</keyword>
<gene>
    <name evidence="5" type="ORF">LL252_06560</name>
</gene>
<dbReference type="GO" id="GO:0009117">
    <property type="term" value="P:nucleotide metabolic process"/>
    <property type="evidence" value="ECO:0007669"/>
    <property type="project" value="UniProtKB-KW"/>
</dbReference>
<keyword evidence="6" id="KW-1185">Reference proteome</keyword>
<organism evidence="5 6">
    <name type="scientific">Alloalcanivorax marinus</name>
    <dbReference type="NCBI Taxonomy" id="1177169"/>
    <lineage>
        <taxon>Bacteria</taxon>
        <taxon>Pseudomonadati</taxon>
        <taxon>Pseudomonadota</taxon>
        <taxon>Gammaproteobacteria</taxon>
        <taxon>Oceanospirillales</taxon>
        <taxon>Alcanivoracaceae</taxon>
        <taxon>Alloalcanivorax</taxon>
    </lineage>
</organism>
<dbReference type="SUPFAM" id="SSF52972">
    <property type="entry name" value="ITPase-like"/>
    <property type="match status" value="1"/>
</dbReference>
<dbReference type="GO" id="GO:0005737">
    <property type="term" value="C:cytoplasm"/>
    <property type="evidence" value="ECO:0007669"/>
    <property type="project" value="UniProtKB-SubCell"/>
</dbReference>
<evidence type="ECO:0000313" key="6">
    <source>
        <dbReference type="Proteomes" id="UP001108027"/>
    </source>
</evidence>
<dbReference type="RefSeq" id="WP_228233491.1">
    <property type="nucleotide sequence ID" value="NZ_JAJGNA010000005.1"/>
</dbReference>
<dbReference type="EC" id="3.6.1.9" evidence="4"/>
<comment type="catalytic activity">
    <reaction evidence="4">
        <text>dTTP + H2O = dTMP + diphosphate + H(+)</text>
        <dbReference type="Rhea" id="RHEA:28534"/>
        <dbReference type="ChEBI" id="CHEBI:15377"/>
        <dbReference type="ChEBI" id="CHEBI:15378"/>
        <dbReference type="ChEBI" id="CHEBI:33019"/>
        <dbReference type="ChEBI" id="CHEBI:37568"/>
        <dbReference type="ChEBI" id="CHEBI:63528"/>
        <dbReference type="EC" id="3.6.1.9"/>
    </reaction>
</comment>
<dbReference type="Proteomes" id="UP001108027">
    <property type="component" value="Unassembled WGS sequence"/>
</dbReference>
<name>A0A9Q3UKU0_9GAMM</name>
<evidence type="ECO:0000256" key="3">
    <source>
        <dbReference type="ARBA" id="ARBA00023080"/>
    </source>
</evidence>
<protein>
    <recommendedName>
        <fullName evidence="4">dTTP/UTP pyrophosphatase</fullName>
        <shortName evidence="4">dTTPase/UTPase</shortName>
        <ecNumber evidence="4">3.6.1.9</ecNumber>
    </recommendedName>
    <alternativeName>
        <fullName evidence="4">Nucleoside triphosphate pyrophosphatase</fullName>
    </alternativeName>
    <alternativeName>
        <fullName evidence="4">Nucleotide pyrophosphatase</fullName>
        <shortName evidence="4">Nucleotide PPase</shortName>
    </alternativeName>
</protein>
<feature type="site" description="Important for substrate specificity" evidence="4">
    <location>
        <position position="160"/>
    </location>
</feature>
<comment type="subcellular location">
    <subcellularLocation>
        <location evidence="4">Cytoplasm</location>
    </subcellularLocation>
</comment>
<evidence type="ECO:0000313" key="5">
    <source>
        <dbReference type="EMBL" id="MCC4308230.1"/>
    </source>
</evidence>
<evidence type="ECO:0000256" key="4">
    <source>
        <dbReference type="HAMAP-Rule" id="MF_00528"/>
    </source>
</evidence>
<reference evidence="5" key="1">
    <citation type="submission" date="2021-10" db="EMBL/GenBank/DDBJ databases">
        <title>The diversity and Nitrogen Metabolism of Culturable Nitrate-Utilizing Bacteria Within the Oxygen Minimum Zone of the Changjiang (Yangtze River)Estuary.</title>
        <authorList>
            <person name="Zhang D."/>
            <person name="Zheng J."/>
            <person name="Liu S."/>
            <person name="He W."/>
        </authorList>
    </citation>
    <scope>NUCLEOTIDE SEQUENCE</scope>
    <source>
        <strain evidence="5">FXH-223</strain>
    </source>
</reference>
<keyword evidence="2 4" id="KW-0378">Hydrolase</keyword>
<dbReference type="CDD" id="cd00555">
    <property type="entry name" value="Maf"/>
    <property type="match status" value="1"/>
</dbReference>
<dbReference type="Gene3D" id="3.90.950.10">
    <property type="match status" value="1"/>
</dbReference>
<proteinExistence type="inferred from homology"/>
<dbReference type="HAMAP" id="MF_00528">
    <property type="entry name" value="Maf"/>
    <property type="match status" value="1"/>
</dbReference>
<keyword evidence="4" id="KW-0963">Cytoplasm</keyword>
<feature type="active site" description="Proton acceptor" evidence="4">
    <location>
        <position position="77"/>
    </location>
</feature>
<feature type="site" description="Important for substrate specificity" evidence="4">
    <location>
        <position position="78"/>
    </location>
</feature>
<comment type="function">
    <text evidence="4">Nucleoside triphosphate pyrophosphatase that hydrolyzes dTTP and UTP. May have a dual role in cell division arrest and in preventing the incorporation of modified nucleotides into cellular nucleic acids.</text>
</comment>
<feature type="site" description="Important for substrate specificity" evidence="4">
    <location>
        <position position="18"/>
    </location>
</feature>
<accession>A0A9Q3UKU0</accession>
<dbReference type="EMBL" id="JAJGNA010000005">
    <property type="protein sequence ID" value="MCC4308230.1"/>
    <property type="molecule type" value="Genomic_DNA"/>
</dbReference>
<comment type="caution">
    <text evidence="5">The sequence shown here is derived from an EMBL/GenBank/DDBJ whole genome shotgun (WGS) entry which is preliminary data.</text>
</comment>
<dbReference type="InterPro" id="IPR029001">
    <property type="entry name" value="ITPase-like_fam"/>
</dbReference>
<evidence type="ECO:0000256" key="2">
    <source>
        <dbReference type="ARBA" id="ARBA00022801"/>
    </source>
</evidence>
<dbReference type="NCBIfam" id="TIGR00172">
    <property type="entry name" value="maf"/>
    <property type="match status" value="1"/>
</dbReference>
<comment type="cofactor">
    <cofactor evidence="1 4">
        <name>a divalent metal cation</name>
        <dbReference type="ChEBI" id="CHEBI:60240"/>
    </cofactor>
</comment>
<dbReference type="InterPro" id="IPR003697">
    <property type="entry name" value="Maf-like"/>
</dbReference>
<comment type="similarity">
    <text evidence="4">Belongs to the Maf family. YhdE subfamily.</text>
</comment>
<evidence type="ECO:0000256" key="1">
    <source>
        <dbReference type="ARBA" id="ARBA00001968"/>
    </source>
</evidence>
<dbReference type="Pfam" id="PF02545">
    <property type="entry name" value="Maf"/>
    <property type="match status" value="1"/>
</dbReference>
<dbReference type="PANTHER" id="PTHR43213:SF5">
    <property type="entry name" value="BIFUNCTIONAL DTTP_UTP PYROPHOSPHATASE_METHYLTRANSFERASE PROTEIN-RELATED"/>
    <property type="match status" value="1"/>
</dbReference>
<comment type="catalytic activity">
    <reaction evidence="4">
        <text>UTP + H2O = UMP + diphosphate + H(+)</text>
        <dbReference type="Rhea" id="RHEA:29395"/>
        <dbReference type="ChEBI" id="CHEBI:15377"/>
        <dbReference type="ChEBI" id="CHEBI:15378"/>
        <dbReference type="ChEBI" id="CHEBI:33019"/>
        <dbReference type="ChEBI" id="CHEBI:46398"/>
        <dbReference type="ChEBI" id="CHEBI:57865"/>
        <dbReference type="EC" id="3.6.1.9"/>
    </reaction>
</comment>
<comment type="caution">
    <text evidence="4">Lacks conserved residue(s) required for the propagation of feature annotation.</text>
</comment>
<dbReference type="GO" id="GO:0047429">
    <property type="term" value="F:nucleoside triphosphate diphosphatase activity"/>
    <property type="evidence" value="ECO:0007669"/>
    <property type="project" value="UniProtKB-EC"/>
</dbReference>
<dbReference type="PANTHER" id="PTHR43213">
    <property type="entry name" value="BIFUNCTIONAL DTTP/UTP PYROPHOSPHATASE/METHYLTRANSFERASE PROTEIN-RELATED"/>
    <property type="match status" value="1"/>
</dbReference>
<sequence length="198" mass="20724">MADARAPSRLYLASGSPRRAELLAQIGVPFEVLRAPGIDETPAPGEVPRAYVERMAREKAAAGRARAPAGAPVLGADTAVVLGERILGKPDDVDDALATLTLLNGREHRVISAVCLMRGDAWRLNVSETRVRLRDLDPATLAAYAATGEGLDKAGAYGIQGRGAALVATITGSYSGVVGLPLAETVALLEWAGVPYWQ</sequence>
<dbReference type="PIRSF" id="PIRSF006305">
    <property type="entry name" value="Maf"/>
    <property type="match status" value="1"/>
</dbReference>